<dbReference type="PANTHER" id="PTHR11552">
    <property type="entry name" value="GLUCOSE-METHANOL-CHOLINE GMC OXIDOREDUCTASE"/>
    <property type="match status" value="1"/>
</dbReference>
<dbReference type="PROSITE" id="PS00623">
    <property type="entry name" value="GMC_OXRED_1"/>
    <property type="match status" value="1"/>
</dbReference>
<dbReference type="AlphaFoldDB" id="A0A0J6YI14"/>
<organism evidence="9 10">
    <name type="scientific">Mycolicibacterium obuense</name>
    <dbReference type="NCBI Taxonomy" id="1807"/>
    <lineage>
        <taxon>Bacteria</taxon>
        <taxon>Bacillati</taxon>
        <taxon>Actinomycetota</taxon>
        <taxon>Actinomycetes</taxon>
        <taxon>Mycobacteriales</taxon>
        <taxon>Mycobacteriaceae</taxon>
        <taxon>Mycolicibacterium</taxon>
    </lineage>
</organism>
<dbReference type="InterPro" id="IPR012132">
    <property type="entry name" value="GMC_OxRdtase"/>
</dbReference>
<evidence type="ECO:0000313" key="10">
    <source>
        <dbReference type="Proteomes" id="UP000036313"/>
    </source>
</evidence>
<dbReference type="PATRIC" id="fig|1807.14.peg.4052"/>
<dbReference type="GO" id="GO:0050660">
    <property type="term" value="F:flavin adenine dinucleotide binding"/>
    <property type="evidence" value="ECO:0007669"/>
    <property type="project" value="InterPro"/>
</dbReference>
<keyword evidence="9" id="KW-0560">Oxidoreductase</keyword>
<sequence length="504" mass="53859">MSRHDLVDADYVVVGAGSAGSIIASRLASAGATVVIVEAGGTDRRPDVYLPFGMASLFATANWKYPTAPDPSKGGHRTAFAAGRVVGGSGSINAMVFNRGRAADFDGWAAAGATGWSYADVLPHFRSLERWVGGSDDFRGESGPIGVSWCGHDHELDAAFVAAANEAGHEHNPDQNGRSQIGVARCQVNQWRGLRFSSARGYLRGLPGEQRPRVMTRTRATRVVVESGRAVAVECDRGSVRAREAVILSAGAIGTPALLLRSGIGPGGAVLDLPGVGENFQDHLVVNQHWESRVPTLNTLGPVAAARGLASLARHGTGPMTTTPFEAQLFTDELQVAITPVRYFLDPVRGRAAIKRRDAFTVFTVLLHPEARGRVSVRGDTPVVEMSRLAEHSDVTKLMDGAAMTRDLIENQPAMKGLVGSRMEEPAINDRDWLTETESSIWHAVGTCRMGLDEKSVVDPQLRVHGIDGLRVVDASVMPTITSGNTNAPTMMIAHRAAELMLQR</sequence>
<dbReference type="GO" id="GO:0016614">
    <property type="term" value="F:oxidoreductase activity, acting on CH-OH group of donors"/>
    <property type="evidence" value="ECO:0007669"/>
    <property type="project" value="InterPro"/>
</dbReference>
<evidence type="ECO:0000259" key="7">
    <source>
        <dbReference type="PROSITE" id="PS00623"/>
    </source>
</evidence>
<feature type="binding site" evidence="5">
    <location>
        <position position="85"/>
    </location>
    <ligand>
        <name>FAD</name>
        <dbReference type="ChEBI" id="CHEBI:57692"/>
    </ligand>
</feature>
<keyword evidence="3 6" id="KW-0285">Flavoprotein</keyword>
<keyword evidence="4 5" id="KW-0274">FAD</keyword>
<feature type="binding site" evidence="5">
    <location>
        <begin position="93"/>
        <end position="96"/>
    </location>
    <ligand>
        <name>FAD</name>
        <dbReference type="ChEBI" id="CHEBI:57692"/>
    </ligand>
</feature>
<evidence type="ECO:0000256" key="6">
    <source>
        <dbReference type="RuleBase" id="RU003968"/>
    </source>
</evidence>
<protein>
    <submittedName>
        <fullName evidence="9">Alcohol dehydrogenase [acceptor]</fullName>
        <ecNumber evidence="9">1.1.99.-</ecNumber>
    </submittedName>
</protein>
<accession>A0A0J6YI14</accession>
<dbReference type="PANTHER" id="PTHR11552:SF147">
    <property type="entry name" value="CHOLINE DEHYDROGENASE, MITOCHONDRIAL"/>
    <property type="match status" value="1"/>
</dbReference>
<dbReference type="PIRSF" id="PIRSF000137">
    <property type="entry name" value="Alcohol_oxidase"/>
    <property type="match status" value="1"/>
</dbReference>
<evidence type="ECO:0000256" key="4">
    <source>
        <dbReference type="ARBA" id="ARBA00022827"/>
    </source>
</evidence>
<dbReference type="InterPro" id="IPR036188">
    <property type="entry name" value="FAD/NAD-bd_sf"/>
</dbReference>
<feature type="domain" description="Glucose-methanol-choline oxidoreductase N-terminal" evidence="7">
    <location>
        <begin position="83"/>
        <end position="106"/>
    </location>
</feature>
<reference evidence="9 10" key="1">
    <citation type="journal article" date="2015" name="Genome Biol. Evol.">
        <title>Characterization of Three Mycobacterium spp. with Potential Use in Bioremediation by Genome Sequencing and Comparative Genomics.</title>
        <authorList>
            <person name="Das S."/>
            <person name="Pettersson B.M."/>
            <person name="Behra P.R."/>
            <person name="Ramesh M."/>
            <person name="Dasgupta S."/>
            <person name="Bhattacharya A."/>
            <person name="Kirsebom L.A."/>
        </authorList>
    </citation>
    <scope>NUCLEOTIDE SEQUENCE [LARGE SCALE GENOMIC DNA]</scope>
    <source>
        <strain evidence="9 10">DSM 44075</strain>
    </source>
</reference>
<dbReference type="Pfam" id="PF05199">
    <property type="entry name" value="GMC_oxred_C"/>
    <property type="match status" value="1"/>
</dbReference>
<dbReference type="PROSITE" id="PS00624">
    <property type="entry name" value="GMC_OXRED_2"/>
    <property type="match status" value="1"/>
</dbReference>
<dbReference type="Pfam" id="PF00732">
    <property type="entry name" value="GMC_oxred_N"/>
    <property type="match status" value="1"/>
</dbReference>
<evidence type="ECO:0000256" key="2">
    <source>
        <dbReference type="ARBA" id="ARBA00010790"/>
    </source>
</evidence>
<comment type="cofactor">
    <cofactor evidence="1 5">
        <name>FAD</name>
        <dbReference type="ChEBI" id="CHEBI:57692"/>
    </cofactor>
</comment>
<dbReference type="EMBL" id="JYNU01000030">
    <property type="protein sequence ID" value="KMO72511.1"/>
    <property type="molecule type" value="Genomic_DNA"/>
</dbReference>
<dbReference type="InterPro" id="IPR000172">
    <property type="entry name" value="GMC_OxRdtase_N"/>
</dbReference>
<gene>
    <name evidence="9" type="primary">alkJ_3</name>
    <name evidence="9" type="ORF">MOBUDSM44075_04026</name>
</gene>
<dbReference type="Gene3D" id="3.30.560.10">
    <property type="entry name" value="Glucose Oxidase, domain 3"/>
    <property type="match status" value="1"/>
</dbReference>
<evidence type="ECO:0000256" key="1">
    <source>
        <dbReference type="ARBA" id="ARBA00001974"/>
    </source>
</evidence>
<evidence type="ECO:0000313" key="9">
    <source>
        <dbReference type="EMBL" id="KMO72511.1"/>
    </source>
</evidence>
<dbReference type="Gene3D" id="3.50.50.60">
    <property type="entry name" value="FAD/NAD(P)-binding domain"/>
    <property type="match status" value="1"/>
</dbReference>
<dbReference type="EC" id="1.1.99.-" evidence="9"/>
<proteinExistence type="inferred from homology"/>
<dbReference type="Proteomes" id="UP000036313">
    <property type="component" value="Unassembled WGS sequence"/>
</dbReference>
<dbReference type="InterPro" id="IPR007867">
    <property type="entry name" value="GMC_OxRtase_C"/>
</dbReference>
<comment type="caution">
    <text evidence="9">The sequence shown here is derived from an EMBL/GenBank/DDBJ whole genome shotgun (WGS) entry which is preliminary data.</text>
</comment>
<feature type="binding site" evidence="5">
    <location>
        <begin position="442"/>
        <end position="443"/>
    </location>
    <ligand>
        <name>FAD</name>
        <dbReference type="ChEBI" id="CHEBI:57692"/>
    </ligand>
</feature>
<name>A0A0J6YI14_9MYCO</name>
<dbReference type="RefSeq" id="WP_048424440.1">
    <property type="nucleotide sequence ID" value="NZ_JYNU01000030.1"/>
</dbReference>
<evidence type="ECO:0000259" key="8">
    <source>
        <dbReference type="PROSITE" id="PS00624"/>
    </source>
</evidence>
<evidence type="ECO:0000256" key="3">
    <source>
        <dbReference type="ARBA" id="ARBA00022630"/>
    </source>
</evidence>
<dbReference type="SUPFAM" id="SSF51905">
    <property type="entry name" value="FAD/NAD(P)-binding domain"/>
    <property type="match status" value="1"/>
</dbReference>
<evidence type="ECO:0000256" key="5">
    <source>
        <dbReference type="PIRSR" id="PIRSR000137-2"/>
    </source>
</evidence>
<feature type="domain" description="Glucose-methanol-choline oxidoreductase N-terminal" evidence="8">
    <location>
        <begin position="251"/>
        <end position="265"/>
    </location>
</feature>
<comment type="similarity">
    <text evidence="2 6">Belongs to the GMC oxidoreductase family.</text>
</comment>
<dbReference type="SUPFAM" id="SSF54373">
    <property type="entry name" value="FAD-linked reductases, C-terminal domain"/>
    <property type="match status" value="1"/>
</dbReference>